<reference evidence="3" key="1">
    <citation type="journal article" date="2019" name="Int. J. Syst. Evol. Microbiol.">
        <title>The Global Catalogue of Microorganisms (GCM) 10K type strain sequencing project: providing services to taxonomists for standard genome sequencing and annotation.</title>
        <authorList>
            <consortium name="The Broad Institute Genomics Platform"/>
            <consortium name="The Broad Institute Genome Sequencing Center for Infectious Disease"/>
            <person name="Wu L."/>
            <person name="Ma J."/>
        </authorList>
    </citation>
    <scope>NUCLEOTIDE SEQUENCE [LARGE SCALE GENOMIC DNA]</scope>
    <source>
        <strain evidence="3">JCM 17224</strain>
    </source>
</reference>
<protein>
    <submittedName>
        <fullName evidence="2">ArsI/CadI family heavy metal resistance metalloenzyme</fullName>
    </submittedName>
</protein>
<dbReference type="InterPro" id="IPR004360">
    <property type="entry name" value="Glyas_Fos-R_dOase_dom"/>
</dbReference>
<sequence length="180" mass="19638">MHVSLYVADLTATVRFYDAFFGQPAAKIRPGYAKYVLDKPSLIISFVENAGRVQSHFGHLGFQVETVAELDERLTAARAAGLVQREEMGTSCCYAKQDKFWVNDPDGVEWEVYYFHEDAEFNDPRYQAEYDAAGTSQCCLAPAVGQPAEVSEKLETAPMAFALDTVASCAPSSGPGGVCC</sequence>
<dbReference type="EMBL" id="BAABDJ010000002">
    <property type="protein sequence ID" value="GAA3996517.1"/>
    <property type="molecule type" value="Genomic_DNA"/>
</dbReference>
<dbReference type="PANTHER" id="PTHR41294:SF1">
    <property type="entry name" value="CADMIUM-INDUCED PROTEIN CADI"/>
    <property type="match status" value="1"/>
</dbReference>
<dbReference type="InterPro" id="IPR049789">
    <property type="entry name" value="ArsI/CadI-like"/>
</dbReference>
<dbReference type="InterPro" id="IPR037523">
    <property type="entry name" value="VOC_core"/>
</dbReference>
<name>A0ABP7REY5_9BACT</name>
<dbReference type="InterPro" id="IPR052393">
    <property type="entry name" value="Cadmium-induced_rsp"/>
</dbReference>
<dbReference type="NCBIfam" id="NF041414">
    <property type="entry name" value="ArsI_CadI_VOC"/>
    <property type="match status" value="1"/>
</dbReference>
<dbReference type="Proteomes" id="UP001500567">
    <property type="component" value="Unassembled WGS sequence"/>
</dbReference>
<evidence type="ECO:0000313" key="2">
    <source>
        <dbReference type="EMBL" id="GAA3996517.1"/>
    </source>
</evidence>
<comment type="caution">
    <text evidence="2">The sequence shown here is derived from an EMBL/GenBank/DDBJ whole genome shotgun (WGS) entry which is preliminary data.</text>
</comment>
<dbReference type="InterPro" id="IPR029068">
    <property type="entry name" value="Glyas_Bleomycin-R_OHBP_Dase"/>
</dbReference>
<dbReference type="Gene3D" id="3.10.180.10">
    <property type="entry name" value="2,3-Dihydroxybiphenyl 1,2-Dioxygenase, domain 1"/>
    <property type="match status" value="1"/>
</dbReference>
<dbReference type="SUPFAM" id="SSF54593">
    <property type="entry name" value="Glyoxalase/Bleomycin resistance protein/Dihydroxybiphenyl dioxygenase"/>
    <property type="match status" value="1"/>
</dbReference>
<dbReference type="PROSITE" id="PS51819">
    <property type="entry name" value="VOC"/>
    <property type="match status" value="1"/>
</dbReference>
<dbReference type="PANTHER" id="PTHR41294">
    <property type="entry name" value="CADMIUM-INDUCED PROTEIN CADI"/>
    <property type="match status" value="1"/>
</dbReference>
<evidence type="ECO:0000259" key="1">
    <source>
        <dbReference type="PROSITE" id="PS51819"/>
    </source>
</evidence>
<proteinExistence type="predicted"/>
<gene>
    <name evidence="2" type="ORF">GCM10022408_03900</name>
</gene>
<evidence type="ECO:0000313" key="3">
    <source>
        <dbReference type="Proteomes" id="UP001500567"/>
    </source>
</evidence>
<organism evidence="2 3">
    <name type="scientific">Hymenobacter fastidiosus</name>
    <dbReference type="NCBI Taxonomy" id="486264"/>
    <lineage>
        <taxon>Bacteria</taxon>
        <taxon>Pseudomonadati</taxon>
        <taxon>Bacteroidota</taxon>
        <taxon>Cytophagia</taxon>
        <taxon>Cytophagales</taxon>
        <taxon>Hymenobacteraceae</taxon>
        <taxon>Hymenobacter</taxon>
    </lineage>
</organism>
<dbReference type="Pfam" id="PF00903">
    <property type="entry name" value="Glyoxalase"/>
    <property type="match status" value="1"/>
</dbReference>
<accession>A0ABP7REY5</accession>
<feature type="domain" description="VOC" evidence="1">
    <location>
        <begin position="1"/>
        <end position="115"/>
    </location>
</feature>
<keyword evidence="3" id="KW-1185">Reference proteome</keyword>